<reference evidence="3 4" key="1">
    <citation type="submission" date="2019-06" db="EMBL/GenBank/DDBJ databases">
        <title>New taxonomy in bacterial strain CC-CFT640, isolated from vineyard.</title>
        <authorList>
            <person name="Lin S.-Y."/>
            <person name="Tsai C.-F."/>
            <person name="Young C.-C."/>
        </authorList>
    </citation>
    <scope>NUCLEOTIDE SEQUENCE [LARGE SCALE GENOMIC DNA]</scope>
    <source>
        <strain evidence="3 4">CC-CFT640</strain>
    </source>
</reference>
<dbReference type="SFLD" id="SFLDG01151">
    <property type="entry name" value="Main.2:_Nu-like"/>
    <property type="match status" value="1"/>
</dbReference>
<keyword evidence="4" id="KW-1185">Reference proteome</keyword>
<dbReference type="Gene3D" id="3.40.30.10">
    <property type="entry name" value="Glutaredoxin"/>
    <property type="match status" value="1"/>
</dbReference>
<gene>
    <name evidence="3" type="ORF">FHP25_37070</name>
</gene>
<comment type="caution">
    <text evidence="3">The sequence shown here is derived from an EMBL/GenBank/DDBJ whole genome shotgun (WGS) entry which is preliminary data.</text>
</comment>
<dbReference type="SUPFAM" id="SSF52833">
    <property type="entry name" value="Thioredoxin-like"/>
    <property type="match status" value="1"/>
</dbReference>
<dbReference type="SFLD" id="SFLDS00019">
    <property type="entry name" value="Glutathione_Transferase_(cytos"/>
    <property type="match status" value="1"/>
</dbReference>
<dbReference type="Gene3D" id="1.20.1050.10">
    <property type="match status" value="1"/>
</dbReference>
<dbReference type="InterPro" id="IPR040079">
    <property type="entry name" value="Glutathione_S-Trfase"/>
</dbReference>
<evidence type="ECO:0000313" key="4">
    <source>
        <dbReference type="Proteomes" id="UP000321638"/>
    </source>
</evidence>
<proteinExistence type="predicted"/>
<name>A0A5C8P900_9HYPH</name>
<dbReference type="CDD" id="cd03048">
    <property type="entry name" value="GST_N_Ure2p_like"/>
    <property type="match status" value="1"/>
</dbReference>
<feature type="domain" description="GST C-terminal" evidence="2">
    <location>
        <begin position="105"/>
        <end position="227"/>
    </location>
</feature>
<dbReference type="Pfam" id="PF13409">
    <property type="entry name" value="GST_N_2"/>
    <property type="match status" value="1"/>
</dbReference>
<dbReference type="GO" id="GO:0016740">
    <property type="term" value="F:transferase activity"/>
    <property type="evidence" value="ECO:0007669"/>
    <property type="project" value="UniProtKB-KW"/>
</dbReference>
<dbReference type="InterPro" id="IPR004045">
    <property type="entry name" value="Glutathione_S-Trfase_N"/>
</dbReference>
<dbReference type="PANTHER" id="PTHR44051">
    <property type="entry name" value="GLUTATHIONE S-TRANSFERASE-RELATED"/>
    <property type="match status" value="1"/>
</dbReference>
<dbReference type="AlphaFoldDB" id="A0A5C8P900"/>
<accession>A0A5C8P900</accession>
<dbReference type="OrthoDB" id="9803562at2"/>
<dbReference type="PANTHER" id="PTHR44051:SF19">
    <property type="entry name" value="DISULFIDE-BOND OXIDOREDUCTASE YFCG"/>
    <property type="match status" value="1"/>
</dbReference>
<evidence type="ECO:0000313" key="3">
    <source>
        <dbReference type="EMBL" id="TXL69848.1"/>
    </source>
</evidence>
<dbReference type="PROSITE" id="PS50405">
    <property type="entry name" value="GST_CTER"/>
    <property type="match status" value="1"/>
</dbReference>
<dbReference type="RefSeq" id="WP_147852057.1">
    <property type="nucleotide sequence ID" value="NZ_VDUZ01000070.1"/>
</dbReference>
<dbReference type="InterPro" id="IPR004046">
    <property type="entry name" value="GST_C"/>
</dbReference>
<organism evidence="3 4">
    <name type="scientific">Vineibacter terrae</name>
    <dbReference type="NCBI Taxonomy" id="2586908"/>
    <lineage>
        <taxon>Bacteria</taxon>
        <taxon>Pseudomonadati</taxon>
        <taxon>Pseudomonadota</taxon>
        <taxon>Alphaproteobacteria</taxon>
        <taxon>Hyphomicrobiales</taxon>
        <taxon>Vineibacter</taxon>
    </lineage>
</organism>
<keyword evidence="3" id="KW-0808">Transferase</keyword>
<dbReference type="InterPro" id="IPR036282">
    <property type="entry name" value="Glutathione-S-Trfase_C_sf"/>
</dbReference>
<feature type="domain" description="GST N-terminal" evidence="1">
    <location>
        <begin position="14"/>
        <end position="102"/>
    </location>
</feature>
<dbReference type="Proteomes" id="UP000321638">
    <property type="component" value="Unassembled WGS sequence"/>
</dbReference>
<dbReference type="InterPro" id="IPR010987">
    <property type="entry name" value="Glutathione-S-Trfase_C-like"/>
</dbReference>
<dbReference type="Pfam" id="PF00043">
    <property type="entry name" value="GST_C"/>
    <property type="match status" value="1"/>
</dbReference>
<dbReference type="PROSITE" id="PS50404">
    <property type="entry name" value="GST_NTER"/>
    <property type="match status" value="1"/>
</dbReference>
<dbReference type="SFLD" id="SFLDG00358">
    <property type="entry name" value="Main_(cytGST)"/>
    <property type="match status" value="1"/>
</dbReference>
<dbReference type="InterPro" id="IPR036249">
    <property type="entry name" value="Thioredoxin-like_sf"/>
</dbReference>
<protein>
    <submittedName>
        <fullName evidence="3">Glutathione S-transferase</fullName>
    </submittedName>
</protein>
<evidence type="ECO:0000259" key="2">
    <source>
        <dbReference type="PROSITE" id="PS50405"/>
    </source>
</evidence>
<sequence>MTRSQAAPPQRHGPAAIDLYYWPTPNGWKVTILLEELTEAYNLVPVDIRRGDQFQPDFLAISPSNKIPAIVDHAPVDGGVPYALFESAAILAYLAERNGQFLPRRARERHTVNQWLAWQIASLGPTAGQVHHFREYASEIVPYAIERFTNEINRLYGVMNARLRDHEFLACDYSIADIACWAWVRLWRHHDQQLASFPHLQRWFEAIAARPAVNKGFRMGNELRQGSSTMTAAARTILLGQRARDV</sequence>
<dbReference type="SUPFAM" id="SSF47616">
    <property type="entry name" value="GST C-terminal domain-like"/>
    <property type="match status" value="1"/>
</dbReference>
<evidence type="ECO:0000259" key="1">
    <source>
        <dbReference type="PROSITE" id="PS50404"/>
    </source>
</evidence>
<dbReference type="EMBL" id="VDUZ01000070">
    <property type="protein sequence ID" value="TXL69848.1"/>
    <property type="molecule type" value="Genomic_DNA"/>
</dbReference>